<evidence type="ECO:0000256" key="1">
    <source>
        <dbReference type="SAM" id="Coils"/>
    </source>
</evidence>
<reference evidence="3" key="1">
    <citation type="submission" date="2022-07" db="EMBL/GenBank/DDBJ databases">
        <authorList>
            <person name="Trinca V."/>
            <person name="Uliana J.V.C."/>
            <person name="Torres T.T."/>
            <person name="Ward R.J."/>
            <person name="Monesi N."/>
        </authorList>
    </citation>
    <scope>NUCLEOTIDE SEQUENCE</scope>
    <source>
        <strain evidence="3">HSMRA1968</strain>
        <tissue evidence="3">Whole embryos</tissue>
    </source>
</reference>
<evidence type="ECO:0000313" key="4">
    <source>
        <dbReference type="Proteomes" id="UP001151699"/>
    </source>
</evidence>
<feature type="compositionally biased region" description="Polar residues" evidence="2">
    <location>
        <begin position="511"/>
        <end position="532"/>
    </location>
</feature>
<accession>A0A9Q0S8T2</accession>
<feature type="region of interest" description="Disordered" evidence="2">
    <location>
        <begin position="508"/>
        <end position="542"/>
    </location>
</feature>
<protein>
    <submittedName>
        <fullName evidence="3">Uncharacterized protein</fullName>
    </submittedName>
</protein>
<dbReference type="OrthoDB" id="8053712at2759"/>
<keyword evidence="4" id="KW-1185">Reference proteome</keyword>
<feature type="coiled-coil region" evidence="1">
    <location>
        <begin position="587"/>
        <end position="614"/>
    </location>
</feature>
<organism evidence="3 4">
    <name type="scientific">Pseudolycoriella hygida</name>
    <dbReference type="NCBI Taxonomy" id="35572"/>
    <lineage>
        <taxon>Eukaryota</taxon>
        <taxon>Metazoa</taxon>
        <taxon>Ecdysozoa</taxon>
        <taxon>Arthropoda</taxon>
        <taxon>Hexapoda</taxon>
        <taxon>Insecta</taxon>
        <taxon>Pterygota</taxon>
        <taxon>Neoptera</taxon>
        <taxon>Endopterygota</taxon>
        <taxon>Diptera</taxon>
        <taxon>Nematocera</taxon>
        <taxon>Sciaroidea</taxon>
        <taxon>Sciaridae</taxon>
        <taxon>Pseudolycoriella</taxon>
    </lineage>
</organism>
<evidence type="ECO:0000313" key="3">
    <source>
        <dbReference type="EMBL" id="KAJ6648278.1"/>
    </source>
</evidence>
<dbReference type="Proteomes" id="UP001151699">
    <property type="component" value="Chromosome A"/>
</dbReference>
<keyword evidence="1" id="KW-0175">Coiled coil</keyword>
<comment type="caution">
    <text evidence="3">The sequence shown here is derived from an EMBL/GenBank/DDBJ whole genome shotgun (WGS) entry which is preliminary data.</text>
</comment>
<proteinExistence type="predicted"/>
<dbReference type="EMBL" id="WJQU01000001">
    <property type="protein sequence ID" value="KAJ6648278.1"/>
    <property type="molecule type" value="Genomic_DNA"/>
</dbReference>
<gene>
    <name evidence="3" type="ORF">Bhyg_03506</name>
</gene>
<sequence>MIRRYQPGRIQLEIELPGALPTHYTLEIDKADEKELSQNAIQRTGQWLLDQNNLGGEVPMSNQNMQTVTQFDSDPQQDGDQQVNQQCSLMDQRIPSPLAQDPLLGNFNASSTMIQSGLKAPANSLIQPDVGHGEFRNLFREQLAHLPRLETPSFSILNSQITTKCQANTTGTSTVTMNSTAIPNAYEVISKVVADQPFNPQSDHNQGGAEKITQPRLFNQIGSNQFTSNDFATTTAQLHWTQSTQMPQTTLFTTSGNSSAPTFSNFNMNQNGSFAGGASALPLAYDPAVTFDMQPNHEQPQLTPSQIAARHVVPKKLPIFYGDVEKFPKFLSAFETSTKLCDFTNGENLPRLTECLKGTAYDFVEHQLFYPDDVPKVIELLKTIFEKPEYIINKLLEKIAKQPAPQAEGLTSSARPIMSETLELQYFLRLSCLSLTGETSTSFKNLFNESIASPLEEKAGSFPLVVTAESSMSISSSDVPRTLDTTHSDQENLRYPATQLHINIKTVTGAPPNSSQRLNTSPLVSTVPSSNEQLEDPLGDQTSDVNSTLHSMSLELEKLKSMQQAFVESLSSFGTQLVSITKISQSIEDHDKRVEALEIDNSELRSHMRTLDHEICNDDEAPQAINQKSQQRKQLLLNYKE</sequence>
<dbReference type="AlphaFoldDB" id="A0A9Q0S8T2"/>
<evidence type="ECO:0000256" key="2">
    <source>
        <dbReference type="SAM" id="MobiDB-lite"/>
    </source>
</evidence>
<name>A0A9Q0S8T2_9DIPT</name>